<accession>A0A1R3KJ21</accession>
<dbReference type="EMBL" id="AWUE01013412">
    <property type="protein sequence ID" value="OMP07093.1"/>
    <property type="molecule type" value="Genomic_DNA"/>
</dbReference>
<reference evidence="3" key="1">
    <citation type="submission" date="2013-09" db="EMBL/GenBank/DDBJ databases">
        <title>Corchorus olitorius genome sequencing.</title>
        <authorList>
            <person name="Alam M."/>
            <person name="Haque M.S."/>
            <person name="Islam M.S."/>
            <person name="Emdad E.M."/>
            <person name="Islam M.M."/>
            <person name="Ahmed B."/>
            <person name="Halim A."/>
            <person name="Hossen Q.M.M."/>
            <person name="Hossain M.Z."/>
            <person name="Ahmed R."/>
            <person name="Khan M.M."/>
            <person name="Islam R."/>
            <person name="Rashid M.M."/>
            <person name="Khan S.A."/>
            <person name="Rahman M.S."/>
            <person name="Alam M."/>
            <person name="Yahiya A.S."/>
            <person name="Khan M.S."/>
            <person name="Azam M.S."/>
            <person name="Haque T."/>
            <person name="Lashkar M.Z.H."/>
            <person name="Akhand A.I."/>
            <person name="Morshed G."/>
            <person name="Roy S."/>
            <person name="Uddin K.S."/>
            <person name="Rabeya T."/>
            <person name="Hossain A.S."/>
            <person name="Chowdhury A."/>
            <person name="Snigdha A.R."/>
            <person name="Mortoza M.S."/>
            <person name="Matin S.A."/>
            <person name="Hoque S.M.E."/>
            <person name="Islam M.K."/>
            <person name="Roy D.K."/>
            <person name="Haider R."/>
            <person name="Moosa M.M."/>
            <person name="Elias S.M."/>
            <person name="Hasan A.M."/>
            <person name="Jahan S."/>
            <person name="Shafiuddin M."/>
            <person name="Mahmood N."/>
            <person name="Shommy N.S."/>
        </authorList>
    </citation>
    <scope>NUCLEOTIDE SEQUENCE [LARGE SCALE GENOMIC DNA]</scope>
    <source>
        <strain evidence="3">cv. O-4</strain>
    </source>
</reference>
<gene>
    <name evidence="2" type="ORF">COLO4_07631</name>
</gene>
<comment type="caution">
    <text evidence="2">The sequence shown here is derived from an EMBL/GenBank/DDBJ whole genome shotgun (WGS) entry which is preliminary data.</text>
</comment>
<organism evidence="2 3">
    <name type="scientific">Corchorus olitorius</name>
    <dbReference type="NCBI Taxonomy" id="93759"/>
    <lineage>
        <taxon>Eukaryota</taxon>
        <taxon>Viridiplantae</taxon>
        <taxon>Streptophyta</taxon>
        <taxon>Embryophyta</taxon>
        <taxon>Tracheophyta</taxon>
        <taxon>Spermatophyta</taxon>
        <taxon>Magnoliopsida</taxon>
        <taxon>eudicotyledons</taxon>
        <taxon>Gunneridae</taxon>
        <taxon>Pentapetalae</taxon>
        <taxon>rosids</taxon>
        <taxon>malvids</taxon>
        <taxon>Malvales</taxon>
        <taxon>Malvaceae</taxon>
        <taxon>Grewioideae</taxon>
        <taxon>Apeibeae</taxon>
        <taxon>Corchorus</taxon>
    </lineage>
</organism>
<dbReference type="Proteomes" id="UP000187203">
    <property type="component" value="Unassembled WGS sequence"/>
</dbReference>
<sequence length="146" mass="15970">MVADRNRNDKSLCEKSMMMVVNIIKLSSFSIAKMSLGATKNLEATGNSDMVTDEVARAGFCGSQRSEKILSRSKAISFVMQQPGGGNESLMLGEEKSNSDSDSNGMFAAYINKVHEKNRRNLHEASKLSPYILPPPPTPLSSRNNK</sequence>
<keyword evidence="3" id="KW-1185">Reference proteome</keyword>
<feature type="region of interest" description="Disordered" evidence="1">
    <location>
        <begin position="82"/>
        <end position="105"/>
    </location>
</feature>
<protein>
    <submittedName>
        <fullName evidence="2">Uncharacterized protein</fullName>
    </submittedName>
</protein>
<feature type="region of interest" description="Disordered" evidence="1">
    <location>
        <begin position="121"/>
        <end position="146"/>
    </location>
</feature>
<dbReference type="AlphaFoldDB" id="A0A1R3KJ21"/>
<proteinExistence type="predicted"/>
<name>A0A1R3KJ21_9ROSI</name>
<dbReference type="OrthoDB" id="1916329at2759"/>
<evidence type="ECO:0000256" key="1">
    <source>
        <dbReference type="SAM" id="MobiDB-lite"/>
    </source>
</evidence>
<evidence type="ECO:0000313" key="3">
    <source>
        <dbReference type="Proteomes" id="UP000187203"/>
    </source>
</evidence>
<evidence type="ECO:0000313" key="2">
    <source>
        <dbReference type="EMBL" id="OMP07093.1"/>
    </source>
</evidence>